<sequence>MRASRILWQLAFYAAFLTGALVCAMAAHTYSDEQQPLNSGGFSSTTVPSFPVARADNKTVCHLDLSDELFGGVGDACVRGGLDRNRCCPVLAAWLFAAHARSALEIHPSTEVENGLDGADRPMVPDDNQKCVESLQTALERRDIRLPRPNATCDTVLCFCGIRLHQIGSLHCPAAFNVSSAVSRNVTPTAAVRKLEHDCRNASFSGCNRCLHSLDKLKGHGEDGSGAGENNGDRAARMFGRDCQLMGLTWLLAKNKTAYIPTVSAVLRAVLYSARPPQAGSGGSSYSFSYKCSPDKENMPLAVDSLQFQHLSSSAAAATFTRASPFALVLSSIALLLPLTIPLT</sequence>
<dbReference type="InterPro" id="IPR040376">
    <property type="entry name" value="At4g28100-like"/>
</dbReference>
<protein>
    <recommendedName>
        <fullName evidence="2">SPARK domain-containing protein</fullName>
    </recommendedName>
</protein>
<evidence type="ECO:0000313" key="4">
    <source>
        <dbReference type="Proteomes" id="UP001327560"/>
    </source>
</evidence>
<name>A0AAQ3KUM5_9LILI</name>
<dbReference type="PANTHER" id="PTHR34056">
    <property type="entry name" value="GPI-ANCHORED PROTEIN"/>
    <property type="match status" value="1"/>
</dbReference>
<feature type="domain" description="SPARK" evidence="2">
    <location>
        <begin position="57"/>
        <end position="220"/>
    </location>
</feature>
<dbReference type="Proteomes" id="UP001327560">
    <property type="component" value="Chromosome 7"/>
</dbReference>
<reference evidence="3 4" key="1">
    <citation type="submission" date="2023-10" db="EMBL/GenBank/DDBJ databases">
        <title>Chromosome-scale genome assembly provides insights into flower coloration mechanisms of Canna indica.</title>
        <authorList>
            <person name="Li C."/>
        </authorList>
    </citation>
    <scope>NUCLEOTIDE SEQUENCE [LARGE SCALE GENOMIC DNA]</scope>
    <source>
        <tissue evidence="3">Flower</tissue>
    </source>
</reference>
<dbReference type="Pfam" id="PF19160">
    <property type="entry name" value="SPARK"/>
    <property type="match status" value="1"/>
</dbReference>
<dbReference type="EMBL" id="CP136896">
    <property type="protein sequence ID" value="WOL15084.1"/>
    <property type="molecule type" value="Genomic_DNA"/>
</dbReference>
<evidence type="ECO:0000313" key="3">
    <source>
        <dbReference type="EMBL" id="WOL15084.1"/>
    </source>
</evidence>
<keyword evidence="4" id="KW-1185">Reference proteome</keyword>
<feature type="chain" id="PRO_5042904104" description="SPARK domain-containing protein" evidence="1">
    <location>
        <begin position="27"/>
        <end position="344"/>
    </location>
</feature>
<organism evidence="3 4">
    <name type="scientific">Canna indica</name>
    <name type="common">Indian-shot</name>
    <dbReference type="NCBI Taxonomy" id="4628"/>
    <lineage>
        <taxon>Eukaryota</taxon>
        <taxon>Viridiplantae</taxon>
        <taxon>Streptophyta</taxon>
        <taxon>Embryophyta</taxon>
        <taxon>Tracheophyta</taxon>
        <taxon>Spermatophyta</taxon>
        <taxon>Magnoliopsida</taxon>
        <taxon>Liliopsida</taxon>
        <taxon>Zingiberales</taxon>
        <taxon>Cannaceae</taxon>
        <taxon>Canna</taxon>
    </lineage>
</organism>
<dbReference type="PANTHER" id="PTHR34056:SF3">
    <property type="entry name" value="OS07G0557700 PROTEIN"/>
    <property type="match status" value="1"/>
</dbReference>
<gene>
    <name evidence="3" type="ORF">Cni_G23865</name>
</gene>
<keyword evidence="1" id="KW-0732">Signal</keyword>
<evidence type="ECO:0000259" key="2">
    <source>
        <dbReference type="Pfam" id="PF19160"/>
    </source>
</evidence>
<dbReference type="InterPro" id="IPR043891">
    <property type="entry name" value="SPARK"/>
</dbReference>
<accession>A0AAQ3KUM5</accession>
<dbReference type="AlphaFoldDB" id="A0AAQ3KUM5"/>
<feature type="signal peptide" evidence="1">
    <location>
        <begin position="1"/>
        <end position="26"/>
    </location>
</feature>
<evidence type="ECO:0000256" key="1">
    <source>
        <dbReference type="SAM" id="SignalP"/>
    </source>
</evidence>
<proteinExistence type="predicted"/>